<evidence type="ECO:0000256" key="1">
    <source>
        <dbReference type="ARBA" id="ARBA00004828"/>
    </source>
</evidence>
<dbReference type="PANTHER" id="PTHR23342">
    <property type="entry name" value="N-ACETYLGLUTAMATE SYNTHASE"/>
    <property type="match status" value="1"/>
</dbReference>
<evidence type="ECO:0000313" key="11">
    <source>
        <dbReference type="EMBL" id="CCW35969.1"/>
    </source>
</evidence>
<dbReference type="KEGG" id="ccz:CCALI_02162"/>
<evidence type="ECO:0000256" key="6">
    <source>
        <dbReference type="ARBA" id="ARBA00022777"/>
    </source>
</evidence>
<dbReference type="Gene3D" id="3.40.1160.10">
    <property type="entry name" value="Acetylglutamate kinase-like"/>
    <property type="match status" value="1"/>
</dbReference>
<feature type="binding site" evidence="9">
    <location>
        <begin position="61"/>
        <end position="62"/>
    </location>
    <ligand>
        <name>substrate</name>
    </ligand>
</feature>
<dbReference type="HOGENOM" id="CLU_053680_0_0_0"/>
<evidence type="ECO:0000256" key="4">
    <source>
        <dbReference type="ARBA" id="ARBA00022679"/>
    </source>
</evidence>
<evidence type="ECO:0000259" key="10">
    <source>
        <dbReference type="Pfam" id="PF00696"/>
    </source>
</evidence>
<keyword evidence="12" id="KW-1185">Reference proteome</keyword>
<keyword evidence="3 9" id="KW-0028">Amino-acid biosynthesis</keyword>
<comment type="function">
    <text evidence="9">Catalyzes the ATP-dependent phosphorylation of N-acetyl-L-glutamate.</text>
</comment>
<evidence type="ECO:0000313" key="12">
    <source>
        <dbReference type="Proteomes" id="UP000014227"/>
    </source>
</evidence>
<evidence type="ECO:0000256" key="3">
    <source>
        <dbReference type="ARBA" id="ARBA00022605"/>
    </source>
</evidence>
<dbReference type="GO" id="GO:0003991">
    <property type="term" value="F:acetylglutamate kinase activity"/>
    <property type="evidence" value="ECO:0007669"/>
    <property type="project" value="UniProtKB-UniRule"/>
</dbReference>
<dbReference type="EC" id="2.7.2.8" evidence="9"/>
<feature type="site" description="Transition state stabilizer" evidence="9">
    <location>
        <position position="241"/>
    </location>
</feature>
<dbReference type="CDD" id="cd04250">
    <property type="entry name" value="AAK_NAGK-C"/>
    <property type="match status" value="1"/>
</dbReference>
<dbReference type="PIRSF" id="PIRSF000728">
    <property type="entry name" value="NAGK"/>
    <property type="match status" value="1"/>
</dbReference>
<comment type="pathway">
    <text evidence="1 9">Amino-acid biosynthesis; L-arginine biosynthesis; N(2)-acetyl-L-ornithine from L-glutamate: step 2/4.</text>
</comment>
<keyword evidence="4 9" id="KW-0808">Transferase</keyword>
<dbReference type="Proteomes" id="UP000014227">
    <property type="component" value="Chromosome I"/>
</dbReference>
<evidence type="ECO:0000256" key="8">
    <source>
        <dbReference type="ARBA" id="ARBA00048141"/>
    </source>
</evidence>
<dbReference type="InParanoid" id="S0EZP2"/>
<proteinExistence type="inferred from homology"/>
<dbReference type="RefSeq" id="WP_016483490.1">
    <property type="nucleotide sequence ID" value="NC_021487.1"/>
</dbReference>
<gene>
    <name evidence="9" type="primary">argB</name>
    <name evidence="11" type="ORF">CCALI_02162</name>
</gene>
<evidence type="ECO:0000256" key="2">
    <source>
        <dbReference type="ARBA" id="ARBA00022571"/>
    </source>
</evidence>
<dbReference type="InterPro" id="IPR041727">
    <property type="entry name" value="NAGK-C"/>
</dbReference>
<dbReference type="InterPro" id="IPR001048">
    <property type="entry name" value="Asp/Glu/Uridylate_kinase"/>
</dbReference>
<feature type="domain" description="Aspartate/glutamate/uridylate kinase" evidence="10">
    <location>
        <begin position="21"/>
        <end position="260"/>
    </location>
</feature>
<dbReference type="InterPro" id="IPR001057">
    <property type="entry name" value="Glu/AcGlu_kinase"/>
</dbReference>
<keyword evidence="9" id="KW-0963">Cytoplasm</keyword>
<dbReference type="GO" id="GO:0005524">
    <property type="term" value="F:ATP binding"/>
    <property type="evidence" value="ECO:0007669"/>
    <property type="project" value="UniProtKB-UniRule"/>
</dbReference>
<dbReference type="InterPro" id="IPR004662">
    <property type="entry name" value="AcgluKinase_fam"/>
</dbReference>
<keyword evidence="7 9" id="KW-0067">ATP-binding</keyword>
<dbReference type="OrthoDB" id="9803155at2"/>
<dbReference type="PANTHER" id="PTHR23342:SF0">
    <property type="entry name" value="N-ACETYLGLUTAMATE SYNTHASE, MITOCHONDRIAL"/>
    <property type="match status" value="1"/>
</dbReference>
<dbReference type="eggNOG" id="COG0548">
    <property type="taxonomic scope" value="Bacteria"/>
</dbReference>
<dbReference type="NCBIfam" id="TIGR00761">
    <property type="entry name" value="argB"/>
    <property type="match status" value="1"/>
</dbReference>
<keyword evidence="2 9" id="KW-0055">Arginine biosynthesis</keyword>
<dbReference type="FunCoup" id="S0EZP2">
    <property type="interactions" value="428"/>
</dbReference>
<evidence type="ECO:0000256" key="5">
    <source>
        <dbReference type="ARBA" id="ARBA00022741"/>
    </source>
</evidence>
<dbReference type="SUPFAM" id="SSF53633">
    <property type="entry name" value="Carbamate kinase-like"/>
    <property type="match status" value="1"/>
</dbReference>
<comment type="similarity">
    <text evidence="9">Belongs to the acetylglutamate kinase family. ArgB subfamily.</text>
</comment>
<comment type="subcellular location">
    <subcellularLocation>
        <location evidence="9">Cytoplasm</location>
    </subcellularLocation>
</comment>
<dbReference type="PRINTS" id="PR00474">
    <property type="entry name" value="GLU5KINASE"/>
</dbReference>
<dbReference type="EMBL" id="HF951689">
    <property type="protein sequence ID" value="CCW35969.1"/>
    <property type="molecule type" value="Genomic_DNA"/>
</dbReference>
<dbReference type="GO" id="GO:0005737">
    <property type="term" value="C:cytoplasm"/>
    <property type="evidence" value="ECO:0007669"/>
    <property type="project" value="UniProtKB-SubCell"/>
</dbReference>
<dbReference type="AlphaFoldDB" id="S0EZP2"/>
<protein>
    <recommendedName>
        <fullName evidence="9">Acetylglutamate kinase</fullName>
        <ecNumber evidence="9">2.7.2.8</ecNumber>
    </recommendedName>
    <alternativeName>
        <fullName evidence="9">N-acetyl-L-glutamate 5-phosphotransferase</fullName>
    </alternativeName>
    <alternativeName>
        <fullName evidence="9">NAG kinase</fullName>
        <shortName evidence="9">NAGK</shortName>
    </alternativeName>
</protein>
<feature type="binding site" evidence="9">
    <location>
        <position position="83"/>
    </location>
    <ligand>
        <name>substrate</name>
    </ligand>
</feature>
<dbReference type="InterPro" id="IPR037528">
    <property type="entry name" value="ArgB"/>
</dbReference>
<dbReference type="STRING" id="454171.CP488_01931"/>
<reference evidence="12" key="1">
    <citation type="submission" date="2013-03" db="EMBL/GenBank/DDBJ databases">
        <title>Genome sequence of Chthonomonas calidirosea, the first sequenced genome from the Armatimonadetes phylum (formally candidate division OP10).</title>
        <authorList>
            <person name="Lee K.C.Y."/>
            <person name="Morgan X.C."/>
            <person name="Dunfield P.F."/>
            <person name="Tamas I."/>
            <person name="Houghton K.M."/>
            <person name="Vyssotski M."/>
            <person name="Ryan J.L.J."/>
            <person name="Lagutin K."/>
            <person name="McDonald I.R."/>
            <person name="Stott M.B."/>
        </authorList>
    </citation>
    <scope>NUCLEOTIDE SEQUENCE [LARGE SCALE GENOMIC DNA]</scope>
    <source>
        <strain evidence="12">DSM 23976 / ICMP 18418 / T49</strain>
    </source>
</reference>
<feature type="binding site" evidence="9">
    <location>
        <position position="178"/>
    </location>
    <ligand>
        <name>substrate</name>
    </ligand>
</feature>
<evidence type="ECO:0000256" key="9">
    <source>
        <dbReference type="HAMAP-Rule" id="MF_00082"/>
    </source>
</evidence>
<dbReference type="Pfam" id="PF00696">
    <property type="entry name" value="AA_kinase"/>
    <property type="match status" value="1"/>
</dbReference>
<keyword evidence="6 9" id="KW-0418">Kinase</keyword>
<feature type="site" description="Transition state stabilizer" evidence="9">
    <location>
        <position position="26"/>
    </location>
</feature>
<dbReference type="GO" id="GO:0042450">
    <property type="term" value="P:L-arginine biosynthetic process via ornithine"/>
    <property type="evidence" value="ECO:0007669"/>
    <property type="project" value="UniProtKB-UniRule"/>
</dbReference>
<dbReference type="FunFam" id="3.40.1160.10:FF:000004">
    <property type="entry name" value="Acetylglutamate kinase"/>
    <property type="match status" value="1"/>
</dbReference>
<dbReference type="UniPathway" id="UPA00068">
    <property type="reaction ID" value="UER00107"/>
</dbReference>
<organism evidence="11 12">
    <name type="scientific">Chthonomonas calidirosea (strain DSM 23976 / ICMP 18418 / T49)</name>
    <dbReference type="NCBI Taxonomy" id="1303518"/>
    <lineage>
        <taxon>Bacteria</taxon>
        <taxon>Bacillati</taxon>
        <taxon>Armatimonadota</taxon>
        <taxon>Chthonomonadia</taxon>
        <taxon>Chthonomonadales</taxon>
        <taxon>Chthonomonadaceae</taxon>
        <taxon>Chthonomonas</taxon>
    </lineage>
</organism>
<keyword evidence="5 9" id="KW-0547">Nucleotide-binding</keyword>
<evidence type="ECO:0000256" key="7">
    <source>
        <dbReference type="ARBA" id="ARBA00022840"/>
    </source>
</evidence>
<dbReference type="InterPro" id="IPR036393">
    <property type="entry name" value="AceGlu_kinase-like_sf"/>
</dbReference>
<name>S0EZP2_CHTCT</name>
<accession>S0EZP2</accession>
<sequence>MQTPADVLIEALPYFREFYGKIVVVKYGGNAMIDETLKEQVMQDIALLHYVGIRPILVHGGGPEISALMKQMGYEPTFVGGLRVTDAATMEIVEMVLAGKTNKSIVALLNRQGAQAVGLSGKDANLIVACKMHSPKGDLGYVGEVARVNPGILNLLVERGYIPVVSSVAIGPDGESYNVNADHVAGHIAAAVGAAKLVILTDVEGLYADYNDKSSLIVDMDVARAEEMLRTGAADRGMIPKLEACITAIEGGVPRCHLIDGRKPHALLIEIFTDQGIGTMVHGSGA</sequence>
<dbReference type="HAMAP" id="MF_00082">
    <property type="entry name" value="ArgB"/>
    <property type="match status" value="1"/>
</dbReference>
<dbReference type="PATRIC" id="fig|1303518.3.peg.2242"/>
<comment type="catalytic activity">
    <reaction evidence="8 9">
        <text>N-acetyl-L-glutamate + ATP = N-acetyl-L-glutamyl 5-phosphate + ADP</text>
        <dbReference type="Rhea" id="RHEA:14629"/>
        <dbReference type="ChEBI" id="CHEBI:30616"/>
        <dbReference type="ChEBI" id="CHEBI:44337"/>
        <dbReference type="ChEBI" id="CHEBI:57936"/>
        <dbReference type="ChEBI" id="CHEBI:456216"/>
        <dbReference type="EC" id="2.7.2.8"/>
    </reaction>
</comment>